<dbReference type="PANTHER" id="PTHR33452:SF1">
    <property type="entry name" value="INNER MEMBRANE PROTEIN YPHA-RELATED"/>
    <property type="match status" value="1"/>
</dbReference>
<dbReference type="GO" id="GO:0005886">
    <property type="term" value="C:plasma membrane"/>
    <property type="evidence" value="ECO:0007669"/>
    <property type="project" value="UniProtKB-SubCell"/>
</dbReference>
<evidence type="ECO:0000256" key="3">
    <source>
        <dbReference type="ARBA" id="ARBA00022475"/>
    </source>
</evidence>
<dbReference type="Pfam" id="PF07681">
    <property type="entry name" value="DoxX"/>
    <property type="match status" value="1"/>
</dbReference>
<accession>A0A561DE83</accession>
<evidence type="ECO:0000256" key="7">
    <source>
        <dbReference type="SAM" id="Phobius"/>
    </source>
</evidence>
<dbReference type="PANTHER" id="PTHR33452">
    <property type="entry name" value="OXIDOREDUCTASE CATD-RELATED"/>
    <property type="match status" value="1"/>
</dbReference>
<organism evidence="8 9">
    <name type="scientific">Neobacillus bataviensis</name>
    <dbReference type="NCBI Taxonomy" id="220685"/>
    <lineage>
        <taxon>Bacteria</taxon>
        <taxon>Bacillati</taxon>
        <taxon>Bacillota</taxon>
        <taxon>Bacilli</taxon>
        <taxon>Bacillales</taxon>
        <taxon>Bacillaceae</taxon>
        <taxon>Neobacillus</taxon>
    </lineage>
</organism>
<evidence type="ECO:0000256" key="1">
    <source>
        <dbReference type="ARBA" id="ARBA00004651"/>
    </source>
</evidence>
<protein>
    <submittedName>
        <fullName evidence="8">Putative membrane protein YphA (DoxX/SURF4 family)</fullName>
    </submittedName>
</protein>
<sequence>MLKKFEASTLILRVVVGITFFVHGVVKFQGGIENIVGWFGAIGLPGFLAYVVATIEVVGGIALILGLGSRVVAALLALLMVGATLKVKLAVGFLGNGEMAGYELDLALLAMSVFIAINGSKMFALDQVIFKGQKTDTKSF</sequence>
<comment type="subcellular location">
    <subcellularLocation>
        <location evidence="1">Cell membrane</location>
        <topology evidence="1">Multi-pass membrane protein</topology>
    </subcellularLocation>
</comment>
<evidence type="ECO:0000256" key="6">
    <source>
        <dbReference type="ARBA" id="ARBA00023136"/>
    </source>
</evidence>
<comment type="caution">
    <text evidence="8">The sequence shown here is derived from an EMBL/GenBank/DDBJ whole genome shotgun (WGS) entry which is preliminary data.</text>
</comment>
<dbReference type="InterPro" id="IPR051907">
    <property type="entry name" value="DoxX-like_oxidoreductase"/>
</dbReference>
<evidence type="ECO:0000313" key="9">
    <source>
        <dbReference type="Proteomes" id="UP000319671"/>
    </source>
</evidence>
<dbReference type="InterPro" id="IPR032808">
    <property type="entry name" value="DoxX"/>
</dbReference>
<dbReference type="EMBL" id="VIVN01000005">
    <property type="protein sequence ID" value="TWE01716.1"/>
    <property type="molecule type" value="Genomic_DNA"/>
</dbReference>
<proteinExistence type="inferred from homology"/>
<keyword evidence="5 7" id="KW-1133">Transmembrane helix</keyword>
<feature type="transmembrane region" description="Helical" evidence="7">
    <location>
        <begin position="72"/>
        <end position="94"/>
    </location>
</feature>
<evidence type="ECO:0000256" key="5">
    <source>
        <dbReference type="ARBA" id="ARBA00022989"/>
    </source>
</evidence>
<keyword evidence="3" id="KW-1003">Cell membrane</keyword>
<reference evidence="8 9" key="1">
    <citation type="submission" date="2019-06" db="EMBL/GenBank/DDBJ databases">
        <title>Sorghum-associated microbial communities from plants grown in Nebraska, USA.</title>
        <authorList>
            <person name="Schachtman D."/>
        </authorList>
    </citation>
    <scope>NUCLEOTIDE SEQUENCE [LARGE SCALE GENOMIC DNA]</scope>
    <source>
        <strain evidence="8 9">2482</strain>
    </source>
</reference>
<dbReference type="RefSeq" id="WP_144564941.1">
    <property type="nucleotide sequence ID" value="NZ_VIVN01000005.1"/>
</dbReference>
<feature type="transmembrane region" description="Helical" evidence="7">
    <location>
        <begin position="7"/>
        <end position="26"/>
    </location>
</feature>
<keyword evidence="9" id="KW-1185">Reference proteome</keyword>
<name>A0A561DE83_9BACI</name>
<dbReference type="AlphaFoldDB" id="A0A561DE83"/>
<comment type="similarity">
    <text evidence="2">Belongs to the DoxX family.</text>
</comment>
<evidence type="ECO:0000256" key="4">
    <source>
        <dbReference type="ARBA" id="ARBA00022692"/>
    </source>
</evidence>
<dbReference type="Proteomes" id="UP000319671">
    <property type="component" value="Unassembled WGS sequence"/>
</dbReference>
<keyword evidence="6 7" id="KW-0472">Membrane</keyword>
<gene>
    <name evidence="8" type="ORF">FB550_10582</name>
</gene>
<evidence type="ECO:0000313" key="8">
    <source>
        <dbReference type="EMBL" id="TWE01716.1"/>
    </source>
</evidence>
<keyword evidence="4 7" id="KW-0812">Transmembrane</keyword>
<feature type="transmembrane region" description="Helical" evidence="7">
    <location>
        <begin position="38"/>
        <end position="65"/>
    </location>
</feature>
<feature type="transmembrane region" description="Helical" evidence="7">
    <location>
        <begin position="106"/>
        <end position="124"/>
    </location>
</feature>
<evidence type="ECO:0000256" key="2">
    <source>
        <dbReference type="ARBA" id="ARBA00006679"/>
    </source>
</evidence>